<feature type="transmembrane region" description="Helical" evidence="1">
    <location>
        <begin position="169"/>
        <end position="187"/>
    </location>
</feature>
<dbReference type="AlphaFoldDB" id="A0A0G1X6R5"/>
<feature type="transmembrane region" description="Helical" evidence="1">
    <location>
        <begin position="193"/>
        <end position="215"/>
    </location>
</feature>
<reference evidence="3 4" key="1">
    <citation type="journal article" date="2015" name="Nature">
        <title>rRNA introns, odd ribosomes, and small enigmatic genomes across a large radiation of phyla.</title>
        <authorList>
            <person name="Brown C.T."/>
            <person name="Hug L.A."/>
            <person name="Thomas B.C."/>
            <person name="Sharon I."/>
            <person name="Castelle C.J."/>
            <person name="Singh A."/>
            <person name="Wilkins M.J."/>
            <person name="Williams K.H."/>
            <person name="Banfield J.F."/>
        </authorList>
    </citation>
    <scope>NUCLEOTIDE SEQUENCE [LARGE SCALE GENOMIC DNA]</scope>
</reference>
<feature type="transmembrane region" description="Helical" evidence="1">
    <location>
        <begin position="12"/>
        <end position="33"/>
    </location>
</feature>
<dbReference type="PATRIC" id="fig|1620414.3.peg.414"/>
<dbReference type="InterPro" id="IPR026272">
    <property type="entry name" value="SdpI"/>
</dbReference>
<feature type="domain" description="DUF1648" evidence="2">
    <location>
        <begin position="17"/>
        <end position="65"/>
    </location>
</feature>
<feature type="transmembrane region" description="Helical" evidence="1">
    <location>
        <begin position="53"/>
        <end position="76"/>
    </location>
</feature>
<protein>
    <recommendedName>
        <fullName evidence="2">DUF1648 domain-containing protein</fullName>
    </recommendedName>
</protein>
<gene>
    <name evidence="3" type="ORF">VF00_C0002G0178</name>
</gene>
<dbReference type="PANTHER" id="PTHR37810:SF5">
    <property type="entry name" value="IMMUNITY PROTEIN SDPI"/>
    <property type="match status" value="1"/>
</dbReference>
<evidence type="ECO:0000256" key="1">
    <source>
        <dbReference type="SAM" id="Phobius"/>
    </source>
</evidence>
<name>A0A0G1X6R5_UNCK3</name>
<keyword evidence="1" id="KW-0812">Transmembrane</keyword>
<dbReference type="Proteomes" id="UP000034913">
    <property type="component" value="Unassembled WGS sequence"/>
</dbReference>
<dbReference type="GO" id="GO:0009636">
    <property type="term" value="P:response to toxic substance"/>
    <property type="evidence" value="ECO:0007669"/>
    <property type="project" value="TreeGrafter"/>
</dbReference>
<dbReference type="PIRSF" id="PIRSF038959">
    <property type="entry name" value="SdpI"/>
    <property type="match status" value="1"/>
</dbReference>
<feature type="transmembrane region" description="Helical" evidence="1">
    <location>
        <begin position="88"/>
        <end position="111"/>
    </location>
</feature>
<dbReference type="PANTHER" id="PTHR37810">
    <property type="entry name" value="IMMUNITY PROTEIN SDPI"/>
    <property type="match status" value="1"/>
</dbReference>
<sequence>MTQKIKFTVKSEWFSVLMIAAVIAGGLWAYPLLPDRVPSHWGITGQVDGWTSRLGHVIGVPGMMLALYLLFLALPYIEPRRNHFIQSWGFYTLIRNFMMAFFAVLFAITTYSGVTGVPVAIGVIVPVIVGVLFILIGNYLGQVRSNFFMGIRTPWTLSSEDNWHKTHRLGSYMFVLGGVLFLSAPFLPVPWNFYLPMTGIVLATVIPILMSYIWFAKSRR</sequence>
<accession>A0A0G1X6R5</accession>
<evidence type="ECO:0000259" key="2">
    <source>
        <dbReference type="Pfam" id="PF07853"/>
    </source>
</evidence>
<dbReference type="InterPro" id="IPR012867">
    <property type="entry name" value="DUF1648"/>
</dbReference>
<dbReference type="Pfam" id="PF07853">
    <property type="entry name" value="DUF1648"/>
    <property type="match status" value="1"/>
</dbReference>
<evidence type="ECO:0000313" key="4">
    <source>
        <dbReference type="Proteomes" id="UP000034913"/>
    </source>
</evidence>
<proteinExistence type="predicted"/>
<dbReference type="InterPro" id="IPR025962">
    <property type="entry name" value="SdpI/YhfL"/>
</dbReference>
<keyword evidence="1" id="KW-0472">Membrane</keyword>
<dbReference type="EMBL" id="LCRB01000002">
    <property type="protein sequence ID" value="KKW26853.1"/>
    <property type="molecule type" value="Genomic_DNA"/>
</dbReference>
<feature type="transmembrane region" description="Helical" evidence="1">
    <location>
        <begin position="117"/>
        <end position="140"/>
    </location>
</feature>
<keyword evidence="1" id="KW-1133">Transmembrane helix</keyword>
<dbReference type="Pfam" id="PF13630">
    <property type="entry name" value="SdpI"/>
    <property type="match status" value="1"/>
</dbReference>
<organism evidence="3 4">
    <name type="scientific">candidate division Kazan bacterium GW2011_GWB1_52_7</name>
    <dbReference type="NCBI Taxonomy" id="1620414"/>
    <lineage>
        <taxon>Bacteria</taxon>
        <taxon>Bacteria division Kazan-3B-28</taxon>
    </lineage>
</organism>
<comment type="caution">
    <text evidence="3">The sequence shown here is derived from an EMBL/GenBank/DDBJ whole genome shotgun (WGS) entry which is preliminary data.</text>
</comment>
<evidence type="ECO:0000313" key="3">
    <source>
        <dbReference type="EMBL" id="KKW26853.1"/>
    </source>
</evidence>